<evidence type="ECO:0000256" key="2">
    <source>
        <dbReference type="ARBA" id="ARBA00005525"/>
    </source>
</evidence>
<reference evidence="16" key="2">
    <citation type="submission" date="2015-04" db="EMBL/GenBank/DDBJ databases">
        <title>Draft Genome Sequences of Eight Spore-Forming Food Isolates of Bacillus cereus Genome sequencing.</title>
        <authorList>
            <person name="Krawcyk A.O."/>
            <person name="de Jong A."/>
            <person name="Eijlander R.T."/>
            <person name="Berendsen E.M."/>
            <person name="Holsappel S."/>
            <person name="Wells-Bennik M."/>
            <person name="Kuipers O.P."/>
        </authorList>
    </citation>
    <scope>NUCLEOTIDE SEQUENCE [LARGE SCALE GENOMIC DNA]</scope>
    <source>
        <strain evidence="16">B4147</strain>
    </source>
</reference>
<comment type="caution">
    <text evidence="15">The sequence shown here is derived from an EMBL/GenBank/DDBJ whole genome shotgun (WGS) entry which is preliminary data.</text>
</comment>
<accession>A0A0G8C0K5</accession>
<dbReference type="FunFam" id="1.10.3730.10:FF:000001">
    <property type="entry name" value="Pyrroline-5-carboxylate reductase"/>
    <property type="match status" value="1"/>
</dbReference>
<dbReference type="UniPathway" id="UPA00098">
    <property type="reaction ID" value="UER00361"/>
</dbReference>
<dbReference type="InterPro" id="IPR028939">
    <property type="entry name" value="P5C_Rdtase_cat_N"/>
</dbReference>
<evidence type="ECO:0000256" key="11">
    <source>
        <dbReference type="PIRSR" id="PIRSR000193-1"/>
    </source>
</evidence>
<dbReference type="Gene3D" id="1.10.3730.10">
    <property type="entry name" value="ProC C-terminal domain-like"/>
    <property type="match status" value="1"/>
</dbReference>
<reference evidence="15 16" key="1">
    <citation type="journal article" date="2015" name="Genome Announc.">
        <title>Next-Generation Whole-Genome Sequencing of Eight Strains of Bacillus cereus, Isolated from Food.</title>
        <authorList>
            <person name="Krawczyk A.O."/>
            <person name="de Jong A."/>
            <person name="Eijlander R.T."/>
            <person name="Berendsen E.M."/>
            <person name="Holsappel S."/>
            <person name="Wells-Bennik M.H."/>
            <person name="Kuipers O.P."/>
        </authorList>
    </citation>
    <scope>NUCLEOTIDE SEQUENCE [LARGE SCALE GENOMIC DNA]</scope>
    <source>
        <strain evidence="15 16">B4147</strain>
    </source>
</reference>
<dbReference type="InterPro" id="IPR000304">
    <property type="entry name" value="Pyrroline-COOH_reductase"/>
</dbReference>
<evidence type="ECO:0000256" key="12">
    <source>
        <dbReference type="RuleBase" id="RU003903"/>
    </source>
</evidence>
<gene>
    <name evidence="9" type="primary">proC</name>
    <name evidence="15" type="ORF">B4147_2643</name>
</gene>
<keyword evidence="4 9" id="KW-0028">Amino-acid biosynthesis</keyword>
<dbReference type="AlphaFoldDB" id="A0A0G8C0K5"/>
<dbReference type="PROSITE" id="PS00521">
    <property type="entry name" value="P5CR"/>
    <property type="match status" value="1"/>
</dbReference>
<sequence length="272" mass="29140">MDKQIGFIGCGNMGMAIIGGMLNKKIVSANNIICSDLNTKNLKHANEKYGLTTTTDNNEVAKNADILILSIKPDLYASVINEIKEVIKNDVIVVTIAAGKSIKSTEESFDKKLKVIRVMPNTPALVGEGMSALCPNEMVTEKDLEDVLNIFNSFGQSEIVSEKLMDVVTSVSGSSPAYVYMIIEAMADAAVLDGMPRNQAYKFAAQAVLGSAKMVLETGIHPGELKDMVCSPGGTTIEAVATLEEKGLRTAIISAMQRCTQKSVELSGQTKK</sequence>
<keyword evidence="5 9" id="KW-0641">Proline biosynthesis</keyword>
<dbReference type="FunFam" id="3.40.50.720:FF:000190">
    <property type="entry name" value="Pyrroline-5-carboxylate reductase"/>
    <property type="match status" value="1"/>
</dbReference>
<proteinExistence type="inferred from homology"/>
<evidence type="ECO:0000256" key="4">
    <source>
        <dbReference type="ARBA" id="ARBA00022605"/>
    </source>
</evidence>
<evidence type="ECO:0000256" key="5">
    <source>
        <dbReference type="ARBA" id="ARBA00022650"/>
    </source>
</evidence>
<dbReference type="RefSeq" id="WP_046954191.1">
    <property type="nucleotide sequence ID" value="NZ_CP036101.1"/>
</dbReference>
<evidence type="ECO:0000256" key="3">
    <source>
        <dbReference type="ARBA" id="ARBA00022490"/>
    </source>
</evidence>
<evidence type="ECO:0000256" key="10">
    <source>
        <dbReference type="NCBIfam" id="TIGR00112"/>
    </source>
</evidence>
<dbReference type="GO" id="GO:0055129">
    <property type="term" value="P:L-proline biosynthetic process"/>
    <property type="evidence" value="ECO:0007669"/>
    <property type="project" value="UniProtKB-UniRule"/>
</dbReference>
<dbReference type="EMBL" id="LCYN01000031">
    <property type="protein sequence ID" value="KKZ93407.1"/>
    <property type="molecule type" value="Genomic_DNA"/>
</dbReference>
<dbReference type="GO" id="GO:0005737">
    <property type="term" value="C:cytoplasm"/>
    <property type="evidence" value="ECO:0007669"/>
    <property type="project" value="UniProtKB-SubCell"/>
</dbReference>
<feature type="binding site" evidence="11">
    <location>
        <position position="57"/>
    </location>
    <ligand>
        <name>NADPH</name>
        <dbReference type="ChEBI" id="CHEBI:57783"/>
    </ligand>
</feature>
<name>A0A0G8C0K5_9BACI</name>
<keyword evidence="7 9" id="KW-0560">Oxidoreductase</keyword>
<feature type="domain" description="Pyrroline-5-carboxylate reductase catalytic N-terminal" evidence="13">
    <location>
        <begin position="4"/>
        <end position="99"/>
    </location>
</feature>
<dbReference type="PANTHER" id="PTHR11645">
    <property type="entry name" value="PYRROLINE-5-CARBOXYLATE REDUCTASE"/>
    <property type="match status" value="1"/>
</dbReference>
<evidence type="ECO:0000256" key="6">
    <source>
        <dbReference type="ARBA" id="ARBA00022857"/>
    </source>
</evidence>
<comment type="catalytic activity">
    <reaction evidence="9">
        <text>L-proline + NAD(+) = (S)-1-pyrroline-5-carboxylate + NADH + 2 H(+)</text>
        <dbReference type="Rhea" id="RHEA:14105"/>
        <dbReference type="ChEBI" id="CHEBI:15378"/>
        <dbReference type="ChEBI" id="CHEBI:17388"/>
        <dbReference type="ChEBI" id="CHEBI:57540"/>
        <dbReference type="ChEBI" id="CHEBI:57945"/>
        <dbReference type="ChEBI" id="CHEBI:60039"/>
        <dbReference type="EC" id="1.5.1.2"/>
    </reaction>
</comment>
<feature type="domain" description="Pyrroline-5-carboxylate reductase dimerisation" evidence="14">
    <location>
        <begin position="162"/>
        <end position="266"/>
    </location>
</feature>
<comment type="function">
    <text evidence="8 9">Catalyzes the reduction of 1-pyrroline-5-carboxylate (PCA) to L-proline.</text>
</comment>
<dbReference type="InterPro" id="IPR053790">
    <property type="entry name" value="P5CR-like_CS"/>
</dbReference>
<dbReference type="Pfam" id="PF14748">
    <property type="entry name" value="P5CR_dimer"/>
    <property type="match status" value="1"/>
</dbReference>
<evidence type="ECO:0000256" key="1">
    <source>
        <dbReference type="ARBA" id="ARBA00004496"/>
    </source>
</evidence>
<comment type="subcellular location">
    <subcellularLocation>
        <location evidence="1 9">Cytoplasm</location>
    </subcellularLocation>
</comment>
<evidence type="ECO:0000256" key="9">
    <source>
        <dbReference type="HAMAP-Rule" id="MF_01925"/>
    </source>
</evidence>
<dbReference type="NCBIfam" id="TIGR00112">
    <property type="entry name" value="proC"/>
    <property type="match status" value="1"/>
</dbReference>
<evidence type="ECO:0000256" key="7">
    <source>
        <dbReference type="ARBA" id="ARBA00023002"/>
    </source>
</evidence>
<dbReference type="InterPro" id="IPR036291">
    <property type="entry name" value="NAD(P)-bd_dom_sf"/>
</dbReference>
<dbReference type="PATRIC" id="fig|1396.428.peg.1797"/>
<protein>
    <recommendedName>
        <fullName evidence="9 10">Pyrroline-5-carboxylate reductase</fullName>
        <shortName evidence="9">P5C reductase</shortName>
        <shortName evidence="9">P5CR</shortName>
        <ecNumber evidence="9 10">1.5.1.2</ecNumber>
    </recommendedName>
    <alternativeName>
        <fullName evidence="9">PCA reductase</fullName>
    </alternativeName>
</protein>
<evidence type="ECO:0000259" key="14">
    <source>
        <dbReference type="Pfam" id="PF14748"/>
    </source>
</evidence>
<evidence type="ECO:0000313" key="15">
    <source>
        <dbReference type="EMBL" id="KKZ93407.1"/>
    </source>
</evidence>
<dbReference type="HAMAP" id="MF_01925">
    <property type="entry name" value="P5C_reductase"/>
    <property type="match status" value="1"/>
</dbReference>
<feature type="binding site" evidence="11">
    <location>
        <begin position="8"/>
        <end position="13"/>
    </location>
    <ligand>
        <name>NADP(+)</name>
        <dbReference type="ChEBI" id="CHEBI:58349"/>
    </ligand>
</feature>
<dbReference type="GO" id="GO:0004735">
    <property type="term" value="F:pyrroline-5-carboxylate reductase activity"/>
    <property type="evidence" value="ECO:0007669"/>
    <property type="project" value="UniProtKB-UniRule"/>
</dbReference>
<evidence type="ECO:0000256" key="8">
    <source>
        <dbReference type="ARBA" id="ARBA00058118"/>
    </source>
</evidence>
<dbReference type="SUPFAM" id="SSF48179">
    <property type="entry name" value="6-phosphogluconate dehydrogenase C-terminal domain-like"/>
    <property type="match status" value="1"/>
</dbReference>
<dbReference type="EC" id="1.5.1.2" evidence="9 10"/>
<comment type="similarity">
    <text evidence="2 9 12">Belongs to the pyrroline-5-carboxylate reductase family.</text>
</comment>
<dbReference type="Pfam" id="PF03807">
    <property type="entry name" value="F420_oxidored"/>
    <property type="match status" value="1"/>
</dbReference>
<comment type="catalytic activity">
    <reaction evidence="9 12">
        <text>L-proline + NADP(+) = (S)-1-pyrroline-5-carboxylate + NADPH + 2 H(+)</text>
        <dbReference type="Rhea" id="RHEA:14109"/>
        <dbReference type="ChEBI" id="CHEBI:15378"/>
        <dbReference type="ChEBI" id="CHEBI:17388"/>
        <dbReference type="ChEBI" id="CHEBI:57783"/>
        <dbReference type="ChEBI" id="CHEBI:58349"/>
        <dbReference type="ChEBI" id="CHEBI:60039"/>
        <dbReference type="EC" id="1.5.1.2"/>
    </reaction>
</comment>
<comment type="pathway">
    <text evidence="9 12">Amino-acid biosynthesis; L-proline biosynthesis; L-proline from L-glutamate 5-semialdehyde: step 1/1.</text>
</comment>
<dbReference type="InterPro" id="IPR029036">
    <property type="entry name" value="P5CR_dimer"/>
</dbReference>
<dbReference type="Proteomes" id="UP000035350">
    <property type="component" value="Unassembled WGS sequence"/>
</dbReference>
<dbReference type="Gene3D" id="3.40.50.720">
    <property type="entry name" value="NAD(P)-binding Rossmann-like Domain"/>
    <property type="match status" value="1"/>
</dbReference>
<keyword evidence="3 9" id="KW-0963">Cytoplasm</keyword>
<evidence type="ECO:0000313" key="16">
    <source>
        <dbReference type="Proteomes" id="UP000035350"/>
    </source>
</evidence>
<evidence type="ECO:0000259" key="13">
    <source>
        <dbReference type="Pfam" id="PF03807"/>
    </source>
</evidence>
<dbReference type="SUPFAM" id="SSF51735">
    <property type="entry name" value="NAD(P)-binding Rossmann-fold domains"/>
    <property type="match status" value="1"/>
</dbReference>
<dbReference type="PIRSF" id="PIRSF000193">
    <property type="entry name" value="Pyrrol-5-carb_rd"/>
    <property type="match status" value="1"/>
</dbReference>
<keyword evidence="6 9" id="KW-0521">NADP</keyword>
<organism evidence="15 16">
    <name type="scientific">Bacillus wiedmannii</name>
    <dbReference type="NCBI Taxonomy" id="1890302"/>
    <lineage>
        <taxon>Bacteria</taxon>
        <taxon>Bacillati</taxon>
        <taxon>Bacillota</taxon>
        <taxon>Bacilli</taxon>
        <taxon>Bacillales</taxon>
        <taxon>Bacillaceae</taxon>
        <taxon>Bacillus</taxon>
        <taxon>Bacillus cereus group</taxon>
    </lineage>
</organism>
<dbReference type="InterPro" id="IPR008927">
    <property type="entry name" value="6-PGluconate_DH-like_C_sf"/>
</dbReference>
<dbReference type="PANTHER" id="PTHR11645:SF0">
    <property type="entry name" value="PYRROLINE-5-CARBOXYLATE REDUCTASE 3"/>
    <property type="match status" value="1"/>
</dbReference>